<keyword evidence="1" id="KW-1133">Transmembrane helix</keyword>
<evidence type="ECO:0000313" key="3">
    <source>
        <dbReference type="Proteomes" id="UP000198287"/>
    </source>
</evidence>
<name>A0A226DUX0_FOLCA</name>
<evidence type="ECO:0008006" key="4">
    <source>
        <dbReference type="Google" id="ProtNLM"/>
    </source>
</evidence>
<evidence type="ECO:0000313" key="2">
    <source>
        <dbReference type="EMBL" id="OXA49295.1"/>
    </source>
</evidence>
<keyword evidence="1" id="KW-0472">Membrane</keyword>
<feature type="transmembrane region" description="Helical" evidence="1">
    <location>
        <begin position="45"/>
        <end position="66"/>
    </location>
</feature>
<gene>
    <name evidence="2" type="ORF">Fcan01_15678</name>
</gene>
<accession>A0A226DUX0</accession>
<proteinExistence type="predicted"/>
<feature type="transmembrane region" description="Helical" evidence="1">
    <location>
        <begin position="201"/>
        <end position="221"/>
    </location>
</feature>
<keyword evidence="1" id="KW-0812">Transmembrane</keyword>
<comment type="caution">
    <text evidence="2">The sequence shown here is derived from an EMBL/GenBank/DDBJ whole genome shotgun (WGS) entry which is preliminary data.</text>
</comment>
<feature type="transmembrane region" description="Helical" evidence="1">
    <location>
        <begin position="227"/>
        <end position="250"/>
    </location>
</feature>
<sequence>MKNSNKSRRTFLYFLIILHLMVILKWLLDQWLYPVNPPPETWKFVLMYYCLILFVTSVVIVAKYTIHNNETIFLLNSALQIEQDVMVQGSDVAQLYYIGLNAISTASVVLMPINCCVFALRQPCMPPVVTSAIYLESSIMCAGTFTVTVVLTYPSQVKVILLGSMNRDLNTGGPHVSSCLRKYRILELLVDMHNLVLKQPVMSALVGCVTTLESFTLYIVIASRSVVPLPLLLLFAAVAVSMFFVIVRLFKMMSNPFIKSVELLNSLKRMNESKQIKRCVQSFREAKLTLGDGKFFDTSTSLVIWAKCIDLLITFLLT</sequence>
<feature type="transmembrane region" description="Helical" evidence="1">
    <location>
        <begin position="12"/>
        <end position="33"/>
    </location>
</feature>
<organism evidence="2 3">
    <name type="scientific">Folsomia candida</name>
    <name type="common">Springtail</name>
    <dbReference type="NCBI Taxonomy" id="158441"/>
    <lineage>
        <taxon>Eukaryota</taxon>
        <taxon>Metazoa</taxon>
        <taxon>Ecdysozoa</taxon>
        <taxon>Arthropoda</taxon>
        <taxon>Hexapoda</taxon>
        <taxon>Collembola</taxon>
        <taxon>Entomobryomorpha</taxon>
        <taxon>Isotomoidea</taxon>
        <taxon>Isotomidae</taxon>
        <taxon>Proisotominae</taxon>
        <taxon>Folsomia</taxon>
    </lineage>
</organism>
<keyword evidence="3" id="KW-1185">Reference proteome</keyword>
<dbReference type="EMBL" id="LNIX01000010">
    <property type="protein sequence ID" value="OXA49295.1"/>
    <property type="molecule type" value="Genomic_DNA"/>
</dbReference>
<protein>
    <recommendedName>
        <fullName evidence="4">Gustatory receptor</fullName>
    </recommendedName>
</protein>
<dbReference type="AlphaFoldDB" id="A0A226DUX0"/>
<dbReference type="Proteomes" id="UP000198287">
    <property type="component" value="Unassembled WGS sequence"/>
</dbReference>
<evidence type="ECO:0000256" key="1">
    <source>
        <dbReference type="SAM" id="Phobius"/>
    </source>
</evidence>
<reference evidence="2 3" key="1">
    <citation type="submission" date="2015-12" db="EMBL/GenBank/DDBJ databases">
        <title>The genome of Folsomia candida.</title>
        <authorList>
            <person name="Faddeeva A."/>
            <person name="Derks M.F."/>
            <person name="Anvar Y."/>
            <person name="Smit S."/>
            <person name="Van Straalen N."/>
            <person name="Roelofs D."/>
        </authorList>
    </citation>
    <scope>NUCLEOTIDE SEQUENCE [LARGE SCALE GENOMIC DNA]</scope>
    <source>
        <strain evidence="2 3">VU population</strain>
        <tissue evidence="2">Whole body</tissue>
    </source>
</reference>